<sequence length="727" mass="80491">MTADVPPEDAGAPRPAYDRPSRVSVDPPLGRLDSPLHGRDDLIDEIVQPGETAGGRPSVHILCGMGGSGKSHVALEIARRARADGRTVWWVQAGRLNSGMREVVSQLGASETQVDQAWAGMISATDLVWRYLNQAAQPWLLIFDSADEPASLGPTDGVLADGTGWLRSPEADDGMVIVTSRDGNRSTWGTWSVLHQVRPLDADAGAQVLIDRAGAQAGGLADARELARELGGLPLALRAAGNYLRSVNASPVWQGSSTITTFADYRTAVQRRFRSPRDAADVDLDESLGLEIVREVDDISLDLLARRQLQQSRPLLHVLACLSTSPVPYEVVLKPAILAGSPLFKGLTSRQRVKVLEGIGNLALVDFDVHEEVTDPAFAHVLSLHPLVHAMFRDRDEVREQIAEYHGLVMKLLLAATEGQNPDDSAAWTNWDVLVPHLVEAVREYLVPQKHKHDPETVRRALELTRLTARYLIAVGLPGSAFDILDPIVRGCAAYDHDLDRPQVLALRHELGRTWLERNQPEMADRVLREVIADRTRVLGSDDADTLASRHKLTKAIMAQRQWPEAELELRQIVAAEDQVRGPEHWDTMIVRHSLALAVLAQQRAPEAEEMLHAILEVRYRLWPLNQPETWQARHTLARCMQAQGRLAEAEAELRATLATVEPRHADRSEVLAIRSTLGLVLLLEEQVDAAIEVYEQLLADRRRLLGDTHLDTLQVEHALRRLRNGD</sequence>
<evidence type="ECO:0000256" key="2">
    <source>
        <dbReference type="SAM" id="MobiDB-lite"/>
    </source>
</evidence>
<keyword evidence="4" id="KW-1185">Reference proteome</keyword>
<reference evidence="3 4" key="1">
    <citation type="submission" date="2020-11" db="EMBL/GenBank/DDBJ databases">
        <title>Sequencing the genomes of 1000 actinobacteria strains.</title>
        <authorList>
            <person name="Klenk H.-P."/>
        </authorList>
    </citation>
    <scope>NUCLEOTIDE SEQUENCE [LARGE SCALE GENOMIC DNA]</scope>
    <source>
        <strain evidence="3 4">DSM 101695</strain>
    </source>
</reference>
<dbReference type="Pfam" id="PF13374">
    <property type="entry name" value="TPR_10"/>
    <property type="match status" value="2"/>
</dbReference>
<dbReference type="Gene3D" id="3.40.50.300">
    <property type="entry name" value="P-loop containing nucleotide triphosphate hydrolases"/>
    <property type="match status" value="1"/>
</dbReference>
<dbReference type="InterPro" id="IPR027417">
    <property type="entry name" value="P-loop_NTPase"/>
</dbReference>
<proteinExistence type="predicted"/>
<dbReference type="InterPro" id="IPR011990">
    <property type="entry name" value="TPR-like_helical_dom_sf"/>
</dbReference>
<dbReference type="RefSeq" id="WP_196919893.1">
    <property type="nucleotide sequence ID" value="NZ_JADOTY010000001.1"/>
</dbReference>
<feature type="region of interest" description="Disordered" evidence="2">
    <location>
        <begin position="1"/>
        <end position="37"/>
    </location>
</feature>
<protein>
    <recommendedName>
        <fullName evidence="5">Tetratricopeptide repeat protein</fullName>
    </recommendedName>
</protein>
<evidence type="ECO:0000313" key="3">
    <source>
        <dbReference type="EMBL" id="MBG6100827.1"/>
    </source>
</evidence>
<dbReference type="Proteomes" id="UP000631791">
    <property type="component" value="Unassembled WGS sequence"/>
</dbReference>
<dbReference type="Gene3D" id="1.25.40.10">
    <property type="entry name" value="Tetratricopeptide repeat domain"/>
    <property type="match status" value="2"/>
</dbReference>
<evidence type="ECO:0008006" key="5">
    <source>
        <dbReference type="Google" id="ProtNLM"/>
    </source>
</evidence>
<dbReference type="SUPFAM" id="SSF48452">
    <property type="entry name" value="TPR-like"/>
    <property type="match status" value="2"/>
</dbReference>
<feature type="coiled-coil region" evidence="1">
    <location>
        <begin position="633"/>
        <end position="660"/>
    </location>
</feature>
<keyword evidence="1" id="KW-0175">Coiled coil</keyword>
<evidence type="ECO:0000256" key="1">
    <source>
        <dbReference type="SAM" id="Coils"/>
    </source>
</evidence>
<dbReference type="SUPFAM" id="SSF52540">
    <property type="entry name" value="P-loop containing nucleoside triphosphate hydrolases"/>
    <property type="match status" value="1"/>
</dbReference>
<dbReference type="PANTHER" id="PTHR46082:SF6">
    <property type="entry name" value="AAA+ ATPASE DOMAIN-CONTAINING PROTEIN-RELATED"/>
    <property type="match status" value="1"/>
</dbReference>
<name>A0ABS0JYG7_9ACTN</name>
<organism evidence="3 4">
    <name type="scientific">Micromonospora vinacea</name>
    <dbReference type="NCBI Taxonomy" id="709878"/>
    <lineage>
        <taxon>Bacteria</taxon>
        <taxon>Bacillati</taxon>
        <taxon>Actinomycetota</taxon>
        <taxon>Actinomycetes</taxon>
        <taxon>Micromonosporales</taxon>
        <taxon>Micromonosporaceae</taxon>
        <taxon>Micromonospora</taxon>
    </lineage>
</organism>
<dbReference type="EMBL" id="JADOTY010000001">
    <property type="protein sequence ID" value="MBG6100827.1"/>
    <property type="molecule type" value="Genomic_DNA"/>
</dbReference>
<comment type="caution">
    <text evidence="3">The sequence shown here is derived from an EMBL/GenBank/DDBJ whole genome shotgun (WGS) entry which is preliminary data.</text>
</comment>
<dbReference type="PANTHER" id="PTHR46082">
    <property type="entry name" value="ATP/GTP-BINDING PROTEIN-RELATED"/>
    <property type="match status" value="1"/>
</dbReference>
<dbReference type="InterPro" id="IPR053137">
    <property type="entry name" value="NLR-like"/>
</dbReference>
<accession>A0ABS0JYG7</accession>
<evidence type="ECO:0000313" key="4">
    <source>
        <dbReference type="Proteomes" id="UP000631791"/>
    </source>
</evidence>
<gene>
    <name evidence="3" type="ORF">IW249_001241</name>
</gene>